<keyword evidence="7" id="KW-1185">Reference proteome</keyword>
<dbReference type="Proteomes" id="UP001147148">
    <property type="component" value="Unassembled WGS sequence"/>
</dbReference>
<dbReference type="SMART" id="SM01005">
    <property type="entry name" value="Ala_racemase_C"/>
    <property type="match status" value="1"/>
</dbReference>
<feature type="modified residue" description="N6-(pyridoxal phosphate)lysine" evidence="4">
    <location>
        <position position="40"/>
    </location>
</feature>
<dbReference type="InterPro" id="IPR009006">
    <property type="entry name" value="Ala_racemase/Decarboxylase_C"/>
</dbReference>
<sequence length="376" mass="42035">MAVGYLRPTKGVVNCQAIYNNIKAEQQHIKNNAEIYAVVKANGYGHGAVKVAEVAKKAGATGFCVSILDEALELREAGFKEPILILGVVDPRYVYHVIKENLSCAAISLEWLEAVLEEWPKEEVGKLAIHVKIDTGMGRLGLRTEEEMKEVLDFLEKHPQFYLEGLFTHFSKADSADESHLKVQQERFSKAIMIFPKDIPYVHTSNSATALWHDNWKSNLIRLGASMYGLNPSGKELKTPYKIEQAMSVITEIVQVKKVPKGEALSYGATYYTSEDEWIGTLPIGYADGFTRDFQGFEVLVDGVRCPIVGRVCMDQCMVKLPKGYPVGTKVVIFGHDRKGNSISFQEAAEYIETINYEIPCVLSERVPLVYVNECD</sequence>
<dbReference type="PRINTS" id="PR00992">
    <property type="entry name" value="ALARACEMASE"/>
</dbReference>
<proteinExistence type="inferred from homology"/>
<evidence type="ECO:0000256" key="3">
    <source>
        <dbReference type="ARBA" id="ARBA00023235"/>
    </source>
</evidence>
<dbReference type="PANTHER" id="PTHR30511:SF0">
    <property type="entry name" value="ALANINE RACEMASE, CATABOLIC-RELATED"/>
    <property type="match status" value="1"/>
</dbReference>
<dbReference type="GO" id="GO:0008784">
    <property type="term" value="F:alanine racemase activity"/>
    <property type="evidence" value="ECO:0007669"/>
    <property type="project" value="UniProtKB-EC"/>
</dbReference>
<reference evidence="6" key="1">
    <citation type="submission" date="2022-10" db="EMBL/GenBank/DDBJ databases">
        <title>Vagococcus sp. isolated from poultry meat.</title>
        <authorList>
            <person name="Johansson P."/>
            <person name="Bjorkroth J."/>
        </authorList>
    </citation>
    <scope>NUCLEOTIDE SEQUENCE</scope>
    <source>
        <strain evidence="6">PNs007</strain>
    </source>
</reference>
<dbReference type="EC" id="5.1.1.1" evidence="4"/>
<dbReference type="RefSeq" id="WP_275470464.1">
    <property type="nucleotide sequence ID" value="NZ_JAPDSH010000001.1"/>
</dbReference>
<dbReference type="EMBL" id="JAPDSH010000001">
    <property type="protein sequence ID" value="MDF0478801.1"/>
    <property type="molecule type" value="Genomic_DNA"/>
</dbReference>
<evidence type="ECO:0000256" key="1">
    <source>
        <dbReference type="ARBA" id="ARBA00001933"/>
    </source>
</evidence>
<comment type="similarity">
    <text evidence="4">Belongs to the alanine racemase family.</text>
</comment>
<evidence type="ECO:0000313" key="6">
    <source>
        <dbReference type="EMBL" id="MDF0478801.1"/>
    </source>
</evidence>
<dbReference type="InterPro" id="IPR029066">
    <property type="entry name" value="PLP-binding_barrel"/>
</dbReference>
<dbReference type="CDD" id="cd00430">
    <property type="entry name" value="PLPDE_III_AR"/>
    <property type="match status" value="1"/>
</dbReference>
<dbReference type="HAMAP" id="MF_01201">
    <property type="entry name" value="Ala_racemase"/>
    <property type="match status" value="1"/>
</dbReference>
<evidence type="ECO:0000256" key="2">
    <source>
        <dbReference type="ARBA" id="ARBA00022898"/>
    </source>
</evidence>
<feature type="binding site" evidence="4">
    <location>
        <position position="314"/>
    </location>
    <ligand>
        <name>substrate</name>
    </ligand>
</feature>
<gene>
    <name evidence="6" type="primary">alr</name>
    <name evidence="6" type="ORF">OL233_00750</name>
</gene>
<comment type="catalytic activity">
    <reaction evidence="4">
        <text>L-alanine = D-alanine</text>
        <dbReference type="Rhea" id="RHEA:20249"/>
        <dbReference type="ChEBI" id="CHEBI:57416"/>
        <dbReference type="ChEBI" id="CHEBI:57972"/>
        <dbReference type="EC" id="5.1.1.1"/>
    </reaction>
</comment>
<dbReference type="SUPFAM" id="SSF51419">
    <property type="entry name" value="PLP-binding barrel"/>
    <property type="match status" value="1"/>
</dbReference>
<dbReference type="Pfam" id="PF01168">
    <property type="entry name" value="Ala_racemase_N"/>
    <property type="match status" value="1"/>
</dbReference>
<feature type="binding site" evidence="4">
    <location>
        <position position="139"/>
    </location>
    <ligand>
        <name>substrate</name>
    </ligand>
</feature>
<feature type="active site" description="Proton acceptor; specific for L-alanine" evidence="4">
    <location>
        <position position="267"/>
    </location>
</feature>
<dbReference type="InterPro" id="IPR001608">
    <property type="entry name" value="Ala_racemase_N"/>
</dbReference>
<evidence type="ECO:0000256" key="4">
    <source>
        <dbReference type="HAMAP-Rule" id="MF_01201"/>
    </source>
</evidence>
<comment type="function">
    <text evidence="4">Catalyzes the interconversion of L-alanine and D-alanine. May also act on other amino acids.</text>
</comment>
<name>A0ABT5WYH4_9ENTE</name>
<dbReference type="SUPFAM" id="SSF50621">
    <property type="entry name" value="Alanine racemase C-terminal domain-like"/>
    <property type="match status" value="1"/>
</dbReference>
<dbReference type="Gene3D" id="3.20.20.10">
    <property type="entry name" value="Alanine racemase"/>
    <property type="match status" value="1"/>
</dbReference>
<protein>
    <recommendedName>
        <fullName evidence="4">Alanine racemase</fullName>
        <ecNumber evidence="4">5.1.1.1</ecNumber>
    </recommendedName>
</protein>
<comment type="cofactor">
    <cofactor evidence="1 4">
        <name>pyridoxal 5'-phosphate</name>
        <dbReference type="ChEBI" id="CHEBI:597326"/>
    </cofactor>
</comment>
<dbReference type="InterPro" id="IPR020622">
    <property type="entry name" value="Ala_racemase_pyridoxalP-BS"/>
</dbReference>
<dbReference type="InterPro" id="IPR011079">
    <property type="entry name" value="Ala_racemase_C"/>
</dbReference>
<keyword evidence="2 4" id="KW-0663">Pyridoxal phosphate</keyword>
<comment type="caution">
    <text evidence="6">The sequence shown here is derived from an EMBL/GenBank/DDBJ whole genome shotgun (WGS) entry which is preliminary data.</text>
</comment>
<evidence type="ECO:0000313" key="7">
    <source>
        <dbReference type="Proteomes" id="UP001147148"/>
    </source>
</evidence>
<dbReference type="Gene3D" id="2.40.37.10">
    <property type="entry name" value="Lyase, Ornithine Decarboxylase, Chain A, domain 1"/>
    <property type="match status" value="1"/>
</dbReference>
<comment type="pathway">
    <text evidence="4">Amino-acid biosynthesis; D-alanine biosynthesis; D-alanine from L-alanine: step 1/1.</text>
</comment>
<organism evidence="6 7">
    <name type="scientific">Vagococcus proximus</name>
    <dbReference type="NCBI Taxonomy" id="2991417"/>
    <lineage>
        <taxon>Bacteria</taxon>
        <taxon>Bacillati</taxon>
        <taxon>Bacillota</taxon>
        <taxon>Bacilli</taxon>
        <taxon>Lactobacillales</taxon>
        <taxon>Enterococcaceae</taxon>
        <taxon>Vagococcus</taxon>
    </lineage>
</organism>
<keyword evidence="3 4" id="KW-0413">Isomerase</keyword>
<dbReference type="NCBIfam" id="TIGR00492">
    <property type="entry name" value="alr"/>
    <property type="match status" value="1"/>
</dbReference>
<dbReference type="PANTHER" id="PTHR30511">
    <property type="entry name" value="ALANINE RACEMASE"/>
    <property type="match status" value="1"/>
</dbReference>
<dbReference type="Pfam" id="PF00842">
    <property type="entry name" value="Ala_racemase_C"/>
    <property type="match status" value="1"/>
</dbReference>
<evidence type="ECO:0000259" key="5">
    <source>
        <dbReference type="SMART" id="SM01005"/>
    </source>
</evidence>
<dbReference type="PROSITE" id="PS00395">
    <property type="entry name" value="ALANINE_RACEMASE"/>
    <property type="match status" value="1"/>
</dbReference>
<feature type="domain" description="Alanine racemase C-terminal" evidence="5">
    <location>
        <begin position="246"/>
        <end position="372"/>
    </location>
</feature>
<feature type="active site" description="Proton acceptor; specific for D-alanine" evidence="4">
    <location>
        <position position="40"/>
    </location>
</feature>
<dbReference type="InterPro" id="IPR000821">
    <property type="entry name" value="Ala_racemase"/>
</dbReference>
<accession>A0ABT5WYH4</accession>